<keyword evidence="5" id="KW-0560">Oxidoreductase</keyword>
<keyword evidence="3" id="KW-0479">Metal-binding</keyword>
<dbReference type="PROSITE" id="PS51387">
    <property type="entry name" value="FAD_PCMH"/>
    <property type="match status" value="1"/>
</dbReference>
<dbReference type="KEGG" id="schv:BRCON_2409"/>
<evidence type="ECO:0000256" key="7">
    <source>
        <dbReference type="ARBA" id="ARBA00023014"/>
    </source>
</evidence>
<gene>
    <name evidence="9" type="ORF">BRCON_2409</name>
</gene>
<evidence type="ECO:0000256" key="5">
    <source>
        <dbReference type="ARBA" id="ARBA00023002"/>
    </source>
</evidence>
<dbReference type="GO" id="GO:0051536">
    <property type="term" value="F:iron-sulfur cluster binding"/>
    <property type="evidence" value="ECO:0007669"/>
    <property type="project" value="UniProtKB-KW"/>
</dbReference>
<dbReference type="Proteomes" id="UP000262583">
    <property type="component" value="Chromosome"/>
</dbReference>
<dbReference type="Pfam" id="PF13183">
    <property type="entry name" value="Fer4_8"/>
    <property type="match status" value="1"/>
</dbReference>
<dbReference type="InterPro" id="IPR006094">
    <property type="entry name" value="Oxid_FAD_bind_N"/>
</dbReference>
<evidence type="ECO:0000313" key="9">
    <source>
        <dbReference type="EMBL" id="AXA37179.1"/>
    </source>
</evidence>
<dbReference type="PROSITE" id="PS00198">
    <property type="entry name" value="4FE4S_FER_1"/>
    <property type="match status" value="1"/>
</dbReference>
<dbReference type="Gene3D" id="3.30.465.10">
    <property type="match status" value="1"/>
</dbReference>
<reference evidence="9 10" key="1">
    <citation type="submission" date="2018-05" db="EMBL/GenBank/DDBJ databases">
        <title>A metagenomic window into the 2 km-deep terrestrial subsurface aquifer revealed taxonomically and functionally diverse microbial community comprising novel uncultured bacterial lineages.</title>
        <authorList>
            <person name="Kadnikov V.V."/>
            <person name="Mardanov A.V."/>
            <person name="Beletsky A.V."/>
            <person name="Banks D."/>
            <person name="Pimenov N.V."/>
            <person name="Frank Y.A."/>
            <person name="Karnachuk O.V."/>
            <person name="Ravin N.V."/>
        </authorList>
    </citation>
    <scope>NUCLEOTIDE SEQUENCE [LARGE SCALE GENOMIC DNA]</scope>
    <source>
        <strain evidence="9">BY</strain>
    </source>
</reference>
<dbReference type="InterPro" id="IPR017900">
    <property type="entry name" value="4Fe4S_Fe_S_CS"/>
</dbReference>
<dbReference type="GO" id="GO:0071949">
    <property type="term" value="F:FAD binding"/>
    <property type="evidence" value="ECO:0007669"/>
    <property type="project" value="InterPro"/>
</dbReference>
<keyword evidence="4" id="KW-0274">FAD</keyword>
<dbReference type="InterPro" id="IPR016164">
    <property type="entry name" value="FAD-linked_Oxase-like_C"/>
</dbReference>
<dbReference type="SUPFAM" id="SSF56176">
    <property type="entry name" value="FAD-binding/transporter-associated domain-like"/>
    <property type="match status" value="1"/>
</dbReference>
<dbReference type="SUPFAM" id="SSF46548">
    <property type="entry name" value="alpha-helical ferredoxin"/>
    <property type="match status" value="1"/>
</dbReference>
<dbReference type="AlphaFoldDB" id="A0A2Z4Y8J7"/>
<accession>A0A2Z4Y8J7</accession>
<comment type="cofactor">
    <cofactor evidence="1">
        <name>FAD</name>
        <dbReference type="ChEBI" id="CHEBI:57692"/>
    </cofactor>
</comment>
<dbReference type="InterPro" id="IPR016171">
    <property type="entry name" value="Vanillyl_alc_oxidase_C-sub2"/>
</dbReference>
<protein>
    <submittedName>
        <fullName evidence="9">Glycolate dehydrogenase</fullName>
    </submittedName>
</protein>
<dbReference type="GO" id="GO:0008720">
    <property type="term" value="F:D-lactate dehydrogenase (NAD+) activity"/>
    <property type="evidence" value="ECO:0007669"/>
    <property type="project" value="TreeGrafter"/>
</dbReference>
<dbReference type="Gene3D" id="3.30.43.10">
    <property type="entry name" value="Uridine Diphospho-n-acetylenolpyruvylglucosamine Reductase, domain 2"/>
    <property type="match status" value="1"/>
</dbReference>
<dbReference type="InterPro" id="IPR004113">
    <property type="entry name" value="FAD-bd_oxidored_4_C"/>
</dbReference>
<name>A0A2Z4Y8J7_SUMC1</name>
<dbReference type="Gene3D" id="1.10.45.10">
    <property type="entry name" value="Vanillyl-alcohol Oxidase, Chain A, domain 4"/>
    <property type="match status" value="1"/>
</dbReference>
<organism evidence="9 10">
    <name type="scientific">Sumerlaea chitinivorans</name>
    <dbReference type="NCBI Taxonomy" id="2250252"/>
    <lineage>
        <taxon>Bacteria</taxon>
        <taxon>Candidatus Sumerlaeota</taxon>
        <taxon>Candidatus Sumerlaeia</taxon>
        <taxon>Candidatus Sumerlaeales</taxon>
        <taxon>Candidatus Sumerlaeaceae</taxon>
        <taxon>Candidatus Sumerlaea</taxon>
    </lineage>
</organism>
<evidence type="ECO:0000256" key="4">
    <source>
        <dbReference type="ARBA" id="ARBA00022827"/>
    </source>
</evidence>
<dbReference type="InterPro" id="IPR016166">
    <property type="entry name" value="FAD-bd_PCMH"/>
</dbReference>
<dbReference type="InterPro" id="IPR016167">
    <property type="entry name" value="FAD-bd_PCMH_sub1"/>
</dbReference>
<dbReference type="GO" id="GO:1903457">
    <property type="term" value="P:lactate catabolic process"/>
    <property type="evidence" value="ECO:0007669"/>
    <property type="project" value="TreeGrafter"/>
</dbReference>
<keyword evidence="6" id="KW-0408">Iron</keyword>
<dbReference type="InterPro" id="IPR016169">
    <property type="entry name" value="FAD-bd_PCMH_sub2"/>
</dbReference>
<dbReference type="GO" id="GO:0046872">
    <property type="term" value="F:metal ion binding"/>
    <property type="evidence" value="ECO:0007669"/>
    <property type="project" value="UniProtKB-KW"/>
</dbReference>
<evidence type="ECO:0000256" key="2">
    <source>
        <dbReference type="ARBA" id="ARBA00022630"/>
    </source>
</evidence>
<sequence length="973" mass="108879">MNTATHDARLHAQALEERLRREVVGEVRFDTATRAMYATDSSNYRQVPIGVVIPRSVEDVLATVAVCRAEGVPILSRGGGTSLAGQCCNVAVILDFSKYLNRVVEVDPARRVARVQPGTILDDLHKATTPLGLTFGPDPATHDRCTIGGMIGNNSCGIHSVQTGRTSDNIEELEILTVRGDRFRVGSTSPEELEAIIRAGGPRGEIYRKLRDLRDRYAELIRTRFPRLPRRVSGFNLDELLPENGFHVARALVGTEGTCVTFLEATVRLVENPPVRTLLVLGYPDVFSAAEAVPEILTYKPVGLEGMDDYLRRFLQKKRKQKREWSDPLPEGTGWLLIEFGGETQAEAEARARELMAVLAKRPNPPSMKLPNPQEAAVIWEVRKSGLGATAFLPDGRNTWPGWEDAAVPPENLAAYLRDFAELRDRFGYESAMYGHFGDGCVHMRLDFDFQTREGVEKFKRFLDEAGDLIVRHGGSMSGEHGDGQARAHLLPKMFGPELVEAFREFKRIWDPDNLMNPGKVVDAWGPADHLRLGPDYRPWSPVTYFAFPDSRNDFARAMLRCVGVGRCRRLEGALMCPSFMATREEKYSTRGRSRLLQEMIRGEVIRDRWRSKEVKEALDLCLSCKGCKTDCPTNVDMATYKAEFFAHHYEGRIRPLEAYALGLIDYWARLASLAPSVANALMHAPGLSGLMKKVLGIAPEREMPRFAPETFRKWFFRNWPGASPAEGVARRPAAQGGRVVILWADTFNNHFLPRTLRAGLNVLEAAGWYVVVPRSPDCCGRPLYDVGMLRLAKRVLQRIMTNLREEIEAGLPIVVLEPSCASVFRDELPALFPQNPLAQKLSEQVFLLAEFLAKFSPDWQPPAIRRKAVFHGHCHHKAVMQLSYDTQLLERMGIEYVAPEASCCGMAGAFGFKKATYEISMKIAERALLPAVRAARPEDLIIMDGFSCREQIRQATGRLPMHLAEVIEMGLS</sequence>
<keyword evidence="7" id="KW-0411">Iron-sulfur</keyword>
<evidence type="ECO:0000256" key="3">
    <source>
        <dbReference type="ARBA" id="ARBA00022723"/>
    </source>
</evidence>
<dbReference type="PANTHER" id="PTHR11748">
    <property type="entry name" value="D-LACTATE DEHYDROGENASE"/>
    <property type="match status" value="1"/>
</dbReference>
<dbReference type="SUPFAM" id="SSF55103">
    <property type="entry name" value="FAD-linked oxidases, C-terminal domain"/>
    <property type="match status" value="1"/>
</dbReference>
<proteinExistence type="predicted"/>
<dbReference type="GO" id="GO:0004458">
    <property type="term" value="F:D-lactate dehydrogenase (cytochrome) activity"/>
    <property type="evidence" value="ECO:0007669"/>
    <property type="project" value="TreeGrafter"/>
</dbReference>
<keyword evidence="2" id="KW-0285">Flavoprotein</keyword>
<dbReference type="Pfam" id="PF02754">
    <property type="entry name" value="CCG"/>
    <property type="match status" value="2"/>
</dbReference>
<dbReference type="EMBL" id="CP030759">
    <property type="protein sequence ID" value="AXA37179.1"/>
    <property type="molecule type" value="Genomic_DNA"/>
</dbReference>
<dbReference type="InterPro" id="IPR004017">
    <property type="entry name" value="Cys_rich_dom"/>
</dbReference>
<dbReference type="Pfam" id="PF01565">
    <property type="entry name" value="FAD_binding_4"/>
    <property type="match status" value="1"/>
</dbReference>
<dbReference type="Pfam" id="PF02913">
    <property type="entry name" value="FAD-oxidase_C"/>
    <property type="match status" value="1"/>
</dbReference>
<feature type="domain" description="FAD-binding PCMH-type" evidence="8">
    <location>
        <begin position="44"/>
        <end position="272"/>
    </location>
</feature>
<evidence type="ECO:0000256" key="6">
    <source>
        <dbReference type="ARBA" id="ARBA00023004"/>
    </source>
</evidence>
<evidence type="ECO:0000313" key="10">
    <source>
        <dbReference type="Proteomes" id="UP000262583"/>
    </source>
</evidence>
<dbReference type="InterPro" id="IPR017896">
    <property type="entry name" value="4Fe4S_Fe-S-bd"/>
</dbReference>
<dbReference type="InterPro" id="IPR036318">
    <property type="entry name" value="FAD-bd_PCMH-like_sf"/>
</dbReference>
<evidence type="ECO:0000259" key="8">
    <source>
        <dbReference type="PROSITE" id="PS51387"/>
    </source>
</evidence>
<evidence type="ECO:0000256" key="1">
    <source>
        <dbReference type="ARBA" id="ARBA00001974"/>
    </source>
</evidence>
<dbReference type="Gene3D" id="3.30.70.2740">
    <property type="match status" value="1"/>
</dbReference>
<dbReference type="PANTHER" id="PTHR11748:SF119">
    <property type="entry name" value="D-2-HYDROXYGLUTARATE DEHYDROGENASE"/>
    <property type="match status" value="1"/>
</dbReference>